<gene>
    <name evidence="4" type="ORF">PJIAN_1720</name>
</gene>
<dbReference type="InterPro" id="IPR000184">
    <property type="entry name" value="Bac_surfAg_D15"/>
</dbReference>
<reference evidence="5" key="1">
    <citation type="submission" date="2016-04" db="EMBL/GenBank/DDBJ databases">
        <title>Draft genome sequence of Paludibacter jiangxiensis strain NM7.</title>
        <authorList>
            <person name="Qiu Y."/>
            <person name="Matsuura N."/>
            <person name="Ohashi A."/>
            <person name="Tourlousse M.D."/>
            <person name="Sekiguchi Y."/>
        </authorList>
    </citation>
    <scope>NUCLEOTIDE SEQUENCE [LARGE SCALE GENOMIC DNA]</scope>
    <source>
        <strain evidence="5">NM7</strain>
    </source>
</reference>
<comment type="subcellular location">
    <subcellularLocation>
        <location evidence="1">Membrane</location>
    </subcellularLocation>
</comment>
<accession>A0A170YWD5</accession>
<evidence type="ECO:0000256" key="1">
    <source>
        <dbReference type="ARBA" id="ARBA00004370"/>
    </source>
</evidence>
<feature type="domain" description="Bacterial surface antigen (D15)" evidence="3">
    <location>
        <begin position="78"/>
        <end position="363"/>
    </location>
</feature>
<dbReference type="AlphaFoldDB" id="A0A170YWD5"/>
<comment type="caution">
    <text evidence="4">The sequence shown here is derived from an EMBL/GenBank/DDBJ whole genome shotgun (WGS) entry which is preliminary data.</text>
</comment>
<sequence length="368" mass="41800">MRKRYILTIIASVLSLYSACGINIDSLMNKISRLNFYFIPTLSYQKETGNLFGINGGYYFHFIDSTRISSLSFNEVFTQKHQYSLSFSPRLYLGGGGKWTLFGNISAQKFPASFIGIGNDHHKFLKDPIAYTSRNYSFNFQFQRFLSKHLSLGLLFSLQSEKPVLEDSLKFKAMGVHVTGWKPYSLLGVGGVITYDSRDNLFYPTKGILGSASLVHFDPFWGSSYNIVQVGIDFRQYIALYKQHVFAWQFVTDWRLGNAIPFQMLTTIGSNQLLRGIPGGLFRDNVMAAIQGEYRFPLYKNIRGAVFGSSGDVFNSCDLSIDRLKTSYGAGIRFRLTRGKINISGRWDITHTNYEKGIQLYFTALEAF</sequence>
<dbReference type="GO" id="GO:0019867">
    <property type="term" value="C:outer membrane"/>
    <property type="evidence" value="ECO:0007669"/>
    <property type="project" value="InterPro"/>
</dbReference>
<reference evidence="5" key="2">
    <citation type="journal article" date="2017" name="Genome Announc.">
        <title>Draft genome sequence of Paludibacter jiangxiensis NM7(T), a propionate-producing fermentative bacterium.</title>
        <authorList>
            <person name="Qiu Y.-L."/>
            <person name="Tourlousse D.M."/>
            <person name="Matsuura N."/>
            <person name="Ohashi A."/>
            <person name="Sekiguchi Y."/>
        </authorList>
    </citation>
    <scope>NUCLEOTIDE SEQUENCE [LARGE SCALE GENOMIC DNA]</scope>
    <source>
        <strain evidence="5">NM7</strain>
    </source>
</reference>
<dbReference type="EMBL" id="BDCR01000001">
    <property type="protein sequence ID" value="GAT62129.1"/>
    <property type="molecule type" value="Genomic_DNA"/>
</dbReference>
<protein>
    <submittedName>
        <fullName evidence="4">Surface antigen</fullName>
    </submittedName>
</protein>
<name>A0A170YWD5_9BACT</name>
<evidence type="ECO:0000259" key="3">
    <source>
        <dbReference type="Pfam" id="PF01103"/>
    </source>
</evidence>
<dbReference type="Pfam" id="PF01103">
    <property type="entry name" value="Omp85"/>
    <property type="match status" value="1"/>
</dbReference>
<keyword evidence="2" id="KW-0472">Membrane</keyword>
<proteinExistence type="predicted"/>
<dbReference type="RefSeq" id="WP_172795565.1">
    <property type="nucleotide sequence ID" value="NZ_BDCR01000001.1"/>
</dbReference>
<evidence type="ECO:0000313" key="5">
    <source>
        <dbReference type="Proteomes" id="UP000076586"/>
    </source>
</evidence>
<dbReference type="Gene3D" id="2.40.160.50">
    <property type="entry name" value="membrane protein fhac: a member of the omp85/tpsb transporter family"/>
    <property type="match status" value="1"/>
</dbReference>
<keyword evidence="5" id="KW-1185">Reference proteome</keyword>
<evidence type="ECO:0000256" key="2">
    <source>
        <dbReference type="ARBA" id="ARBA00023136"/>
    </source>
</evidence>
<evidence type="ECO:0000313" key="4">
    <source>
        <dbReference type="EMBL" id="GAT62129.1"/>
    </source>
</evidence>
<dbReference type="Proteomes" id="UP000076586">
    <property type="component" value="Unassembled WGS sequence"/>
</dbReference>
<dbReference type="STRING" id="681398.PJIAN_1720"/>
<organism evidence="4 5">
    <name type="scientific">Paludibacter jiangxiensis</name>
    <dbReference type="NCBI Taxonomy" id="681398"/>
    <lineage>
        <taxon>Bacteria</taxon>
        <taxon>Pseudomonadati</taxon>
        <taxon>Bacteroidota</taxon>
        <taxon>Bacteroidia</taxon>
        <taxon>Bacteroidales</taxon>
        <taxon>Paludibacteraceae</taxon>
        <taxon>Paludibacter</taxon>
    </lineage>
</organism>